<dbReference type="AlphaFoldDB" id="A0A310SN46"/>
<keyword evidence="3" id="KW-1185">Reference proteome</keyword>
<organism evidence="2 3">
    <name type="scientific">Eufriesea mexicana</name>
    <dbReference type="NCBI Taxonomy" id="516756"/>
    <lineage>
        <taxon>Eukaryota</taxon>
        <taxon>Metazoa</taxon>
        <taxon>Ecdysozoa</taxon>
        <taxon>Arthropoda</taxon>
        <taxon>Hexapoda</taxon>
        <taxon>Insecta</taxon>
        <taxon>Pterygota</taxon>
        <taxon>Neoptera</taxon>
        <taxon>Endopterygota</taxon>
        <taxon>Hymenoptera</taxon>
        <taxon>Apocrita</taxon>
        <taxon>Aculeata</taxon>
        <taxon>Apoidea</taxon>
        <taxon>Anthophila</taxon>
        <taxon>Apidae</taxon>
        <taxon>Eufriesea</taxon>
    </lineage>
</organism>
<feature type="compositionally biased region" description="Basic and acidic residues" evidence="1">
    <location>
        <begin position="23"/>
        <end position="38"/>
    </location>
</feature>
<feature type="region of interest" description="Disordered" evidence="1">
    <location>
        <begin position="1"/>
        <end position="38"/>
    </location>
</feature>
<dbReference type="EMBL" id="KQ760712">
    <property type="protein sequence ID" value="OAD59309.1"/>
    <property type="molecule type" value="Genomic_DNA"/>
</dbReference>
<proteinExistence type="predicted"/>
<sequence length="67" mass="7516">MEETVGPRGRRDRSLTSPASTRIRFESPKGIGDDSIKESEAPVFPFKRLDFHRTGENTAFSDVSQDC</sequence>
<dbReference type="Proteomes" id="UP000250275">
    <property type="component" value="Unassembled WGS sequence"/>
</dbReference>
<evidence type="ECO:0000313" key="2">
    <source>
        <dbReference type="EMBL" id="OAD59309.1"/>
    </source>
</evidence>
<evidence type="ECO:0000256" key="1">
    <source>
        <dbReference type="SAM" id="MobiDB-lite"/>
    </source>
</evidence>
<reference evidence="2 3" key="1">
    <citation type="submission" date="2015-07" db="EMBL/GenBank/DDBJ databases">
        <title>The genome of Eufriesea mexicana.</title>
        <authorList>
            <person name="Pan H."/>
            <person name="Kapheim K."/>
        </authorList>
    </citation>
    <scope>NUCLEOTIDE SEQUENCE [LARGE SCALE GENOMIC DNA]</scope>
    <source>
        <strain evidence="2">0111107269</strain>
        <tissue evidence="2">Whole body</tissue>
    </source>
</reference>
<gene>
    <name evidence="2" type="ORF">WN48_09304</name>
</gene>
<protein>
    <submittedName>
        <fullName evidence="2">Uncharacterized protein</fullName>
    </submittedName>
</protein>
<name>A0A310SN46_9HYME</name>
<evidence type="ECO:0000313" key="3">
    <source>
        <dbReference type="Proteomes" id="UP000250275"/>
    </source>
</evidence>
<accession>A0A310SN46</accession>